<sequence>MACKRLAPDSLRTGSPRDTPSATAVYNINATWFVIPSISMKQDLVTFTCVVVIAVITGWVLYIGRPVLVPIAFAIITSYVIYGLAEILRRVPHVGPRIRAGVRYWSAAALILAAAWLATELLLSDTDRMLAVAPKYEATLLALLAKITALFHLETEASWTAFRRELLATVNVQSLLTSLLGSLSSLMATTLVVLLYTAFFMVEMGRFRRKLSAVMRGKADMEPVIDAINSKIGTYLALKALLGVVLGILSWVCMQLVGLEFAPLLAVLIVLLNFVPYAGSLISVALPALLAALQFGQWNESITLLIALSAINFVMGNVLDPWLMAGSLNLSPAVILMSLATWTALWGIPGAFLAVPGTVALTIIFSAFSSTRPLALLLTKDDVVRHAE</sequence>
<protein>
    <submittedName>
        <fullName evidence="1">AI-2E family transporter</fullName>
    </submittedName>
</protein>
<comment type="caution">
    <text evidence="1">The sequence shown here is derived from an EMBL/GenBank/DDBJ whole genome shotgun (WGS) entry which is preliminary data.</text>
</comment>
<evidence type="ECO:0000313" key="1">
    <source>
        <dbReference type="EMBL" id="MEM5399839.1"/>
    </source>
</evidence>
<organism evidence="1 2">
    <name type="scientific">Paraburkholderia unamae</name>
    <dbReference type="NCBI Taxonomy" id="219649"/>
    <lineage>
        <taxon>Bacteria</taxon>
        <taxon>Pseudomonadati</taxon>
        <taxon>Pseudomonadota</taxon>
        <taxon>Betaproteobacteria</taxon>
        <taxon>Burkholderiales</taxon>
        <taxon>Burkholderiaceae</taxon>
        <taxon>Paraburkholderia</taxon>
    </lineage>
</organism>
<dbReference type="EMBL" id="JAYMRU010000004">
    <property type="protein sequence ID" value="MEM5399839.1"/>
    <property type="molecule type" value="Genomic_DNA"/>
</dbReference>
<dbReference type="Proteomes" id="UP001392318">
    <property type="component" value="Unassembled WGS sequence"/>
</dbReference>
<gene>
    <name evidence="1" type="ORF">VSR83_07020</name>
</gene>
<evidence type="ECO:0000313" key="2">
    <source>
        <dbReference type="Proteomes" id="UP001392318"/>
    </source>
</evidence>
<accession>A0ACC6REF7</accession>
<proteinExistence type="predicted"/>
<keyword evidence="2" id="KW-1185">Reference proteome</keyword>
<name>A0ACC6REF7_9BURK</name>
<reference evidence="1" key="1">
    <citation type="submission" date="2024-01" db="EMBL/GenBank/DDBJ databases">
        <title>The diversity of rhizobia nodulating Mimosa spp. in eleven states of Brazil covering several biomes is determined by host plant, location, and edaphic factors.</title>
        <authorList>
            <person name="Rouws L."/>
            <person name="Barauna A."/>
            <person name="Beukes C."/>
            <person name="De Faria S.M."/>
            <person name="Gross E."/>
            <person name="Dos Reis Junior F.B."/>
            <person name="Simon M."/>
            <person name="Maluk M."/>
            <person name="Odee D.W."/>
            <person name="Kenicer G."/>
            <person name="Young J.P.W."/>
            <person name="Reis V.M."/>
            <person name="Zilli J."/>
            <person name="James E.K."/>
        </authorList>
    </citation>
    <scope>NUCLEOTIDE SEQUENCE</scope>
    <source>
        <strain evidence="1">JPY452</strain>
    </source>
</reference>